<comment type="caution">
    <text evidence="2">The sequence shown here is derived from an EMBL/GenBank/DDBJ whole genome shotgun (WGS) entry which is preliminary data.</text>
</comment>
<dbReference type="AlphaFoldDB" id="A0AAV3T902"/>
<evidence type="ECO:0000313" key="3">
    <source>
        <dbReference type="Proteomes" id="UP001500420"/>
    </source>
</evidence>
<evidence type="ECO:0000313" key="2">
    <source>
        <dbReference type="EMBL" id="GAA0669326.1"/>
    </source>
</evidence>
<dbReference type="Proteomes" id="UP001500420">
    <property type="component" value="Unassembled WGS sequence"/>
</dbReference>
<organism evidence="2 3">
    <name type="scientific">Natronoarchaeum mannanilyticum</name>
    <dbReference type="NCBI Taxonomy" id="926360"/>
    <lineage>
        <taxon>Archaea</taxon>
        <taxon>Methanobacteriati</taxon>
        <taxon>Methanobacteriota</taxon>
        <taxon>Stenosarchaea group</taxon>
        <taxon>Halobacteria</taxon>
        <taxon>Halobacteriales</taxon>
        <taxon>Natronoarchaeaceae</taxon>
    </lineage>
</organism>
<evidence type="ECO:0000256" key="1">
    <source>
        <dbReference type="SAM" id="MobiDB-lite"/>
    </source>
</evidence>
<reference evidence="2 3" key="1">
    <citation type="journal article" date="2019" name="Int. J. Syst. Evol. Microbiol.">
        <title>The Global Catalogue of Microorganisms (GCM) 10K type strain sequencing project: providing services to taxonomists for standard genome sequencing and annotation.</title>
        <authorList>
            <consortium name="The Broad Institute Genomics Platform"/>
            <consortium name="The Broad Institute Genome Sequencing Center for Infectious Disease"/>
            <person name="Wu L."/>
            <person name="Ma J."/>
        </authorList>
    </citation>
    <scope>NUCLEOTIDE SEQUENCE [LARGE SCALE GENOMIC DNA]</scope>
    <source>
        <strain evidence="2 3">JCM 16328</strain>
    </source>
</reference>
<proteinExistence type="predicted"/>
<keyword evidence="3" id="KW-1185">Reference proteome</keyword>
<sequence>MLRTTTALDRRTHLASAATIDSRSGERDGVRWDATHSRYTVTTDLYVGKTVQYDINSFQDVSRPEPMASTRPTGAIGDARSKMTVQTAEPGVAIDGATPERWRRSAEFGGGRP</sequence>
<protein>
    <submittedName>
        <fullName evidence="2">Uncharacterized protein</fullName>
    </submittedName>
</protein>
<dbReference type="EMBL" id="BAAADV010000001">
    <property type="protein sequence ID" value="GAA0669326.1"/>
    <property type="molecule type" value="Genomic_DNA"/>
</dbReference>
<gene>
    <name evidence="2" type="ORF">GCM10009020_14110</name>
</gene>
<feature type="region of interest" description="Disordered" evidence="1">
    <location>
        <begin position="93"/>
        <end position="113"/>
    </location>
</feature>
<name>A0AAV3T902_9EURY</name>
<accession>A0AAV3T902</accession>